<reference evidence="1 2" key="1">
    <citation type="submission" date="2019-06" db="EMBL/GenBank/DDBJ databases">
        <title>Pac Bio to generate improved reference genome sequences for organisms with transposon mutant libraries (support for FEBA project).</title>
        <authorList>
            <person name="Blow M."/>
        </authorList>
    </citation>
    <scope>NUCLEOTIDE SEQUENCE [LARGE SCALE GENOMIC DNA]</scope>
    <source>
        <strain evidence="1 2">USDA 1844</strain>
    </source>
</reference>
<organism evidence="1 2">
    <name type="scientific">Rhizobium mongolense USDA 1844</name>
    <dbReference type="NCBI Taxonomy" id="1079460"/>
    <lineage>
        <taxon>Bacteria</taxon>
        <taxon>Pseudomonadati</taxon>
        <taxon>Pseudomonadota</taxon>
        <taxon>Alphaproteobacteria</taxon>
        <taxon>Hyphomicrobiales</taxon>
        <taxon>Rhizobiaceae</taxon>
        <taxon>Rhizobium/Agrobacterium group</taxon>
        <taxon>Rhizobium</taxon>
    </lineage>
</organism>
<evidence type="ECO:0000313" key="2">
    <source>
        <dbReference type="Proteomes" id="UP000319824"/>
    </source>
</evidence>
<dbReference type="EMBL" id="VISO01000003">
    <property type="protein sequence ID" value="TVZ66165.1"/>
    <property type="molecule type" value="Genomic_DNA"/>
</dbReference>
<comment type="caution">
    <text evidence="1">The sequence shown here is derived from an EMBL/GenBank/DDBJ whole genome shotgun (WGS) entry which is preliminary data.</text>
</comment>
<accession>A0A559SUY9</accession>
<proteinExistence type="predicted"/>
<dbReference type="InterPro" id="IPR025935">
    <property type="entry name" value="AbiH"/>
</dbReference>
<protein>
    <submittedName>
        <fullName evidence="1">Abortive infection AbiH-like protein</fullName>
    </submittedName>
</protein>
<dbReference type="AlphaFoldDB" id="A0A559SUY9"/>
<gene>
    <name evidence="1" type="ORF">BCL32_6520</name>
</gene>
<dbReference type="Pfam" id="PF14253">
    <property type="entry name" value="AbiH"/>
    <property type="match status" value="1"/>
</dbReference>
<dbReference type="RefSeq" id="WP_022718020.1">
    <property type="nucleotide sequence ID" value="NZ_ATTQ01000020.1"/>
</dbReference>
<name>A0A559SUY9_9HYPH</name>
<evidence type="ECO:0000313" key="1">
    <source>
        <dbReference type="EMBL" id="TVZ66165.1"/>
    </source>
</evidence>
<dbReference type="Proteomes" id="UP000319824">
    <property type="component" value="Unassembled WGS sequence"/>
</dbReference>
<sequence>MGRRLFIIGNGFDLAHGIPSSYSDFGRYLEVVDPTVSRFIREYLYVDEDFWSCFEERLGSFDSENVIEYAMNFLASYGDDDWSDSGHHDFEYEIEQIVEGLSSRLRSRFAEWIRLLPMPLPGSFVPVRCIDPSARFLSFNYTPTLQSLYRVPDANIIHIHGRSSEANSQIILGHGWQLQATELLATQIDEDTDVRIAGGYRLIDDYFAETFKPTDRIIDQYQAFFNDLAEVSEISVLGHSLAEVDAPYLFEILEYINPHTTRWTVSYYIDAANERRNFAQFGVPPHLVQFARLRDL</sequence>